<gene>
    <name evidence="2" type="ORF">PhaeoP97_03441</name>
</gene>
<dbReference type="PIRSF" id="PIRSF016789">
    <property type="entry name" value="DUF454"/>
    <property type="match status" value="1"/>
</dbReference>
<name>A0A1L3I9E2_9RHOB</name>
<organism evidence="2 3">
    <name type="scientific">Phaeobacter porticola</name>
    <dbReference type="NCBI Taxonomy" id="1844006"/>
    <lineage>
        <taxon>Bacteria</taxon>
        <taxon>Pseudomonadati</taxon>
        <taxon>Pseudomonadota</taxon>
        <taxon>Alphaproteobacteria</taxon>
        <taxon>Rhodobacterales</taxon>
        <taxon>Roseobacteraceae</taxon>
        <taxon>Phaeobacter</taxon>
    </lineage>
</organism>
<dbReference type="AlphaFoldDB" id="A0A1L3I9E2"/>
<dbReference type="EMBL" id="CP016364">
    <property type="protein sequence ID" value="APG48794.1"/>
    <property type="molecule type" value="Genomic_DNA"/>
</dbReference>
<evidence type="ECO:0000256" key="1">
    <source>
        <dbReference type="SAM" id="Phobius"/>
    </source>
</evidence>
<evidence type="ECO:0000313" key="2">
    <source>
        <dbReference type="EMBL" id="APG48794.1"/>
    </source>
</evidence>
<feature type="transmembrane region" description="Helical" evidence="1">
    <location>
        <begin position="20"/>
        <end position="50"/>
    </location>
</feature>
<dbReference type="Proteomes" id="UP000183859">
    <property type="component" value="Chromosome"/>
</dbReference>
<accession>A0A1L3I9E2</accession>
<dbReference type="KEGG" id="php:PhaeoP97_03441"/>
<dbReference type="STRING" id="1844006.PhaeoP97_03441"/>
<keyword evidence="3" id="KW-1185">Reference proteome</keyword>
<dbReference type="GO" id="GO:0005886">
    <property type="term" value="C:plasma membrane"/>
    <property type="evidence" value="ECO:0007669"/>
    <property type="project" value="TreeGrafter"/>
</dbReference>
<dbReference type="Pfam" id="PF04304">
    <property type="entry name" value="DUF454"/>
    <property type="match status" value="1"/>
</dbReference>
<sequence length="129" mass="14262">MQCSVNYWWHDGMRILYASLGLLCVGLALFGVVLPLLPTVPFLLLASFFFANSSERLHDWITRHRVFGPMINDWHEHGAIRPAAKTAATGSVAAVFLLSVTFSAPSHVLIIQAIVLSGVMIFIWTRPNG</sequence>
<evidence type="ECO:0000313" key="3">
    <source>
        <dbReference type="Proteomes" id="UP000183859"/>
    </source>
</evidence>
<protein>
    <submittedName>
        <fullName evidence="2">Inner membrane protein</fullName>
    </submittedName>
</protein>
<keyword evidence="1" id="KW-0472">Membrane</keyword>
<dbReference type="InterPro" id="IPR007401">
    <property type="entry name" value="DUF454"/>
</dbReference>
<feature type="transmembrane region" description="Helical" evidence="1">
    <location>
        <begin position="106"/>
        <end position="125"/>
    </location>
</feature>
<proteinExistence type="predicted"/>
<reference evidence="3" key="1">
    <citation type="submission" date="2016-07" db="EMBL/GenBank/DDBJ databases">
        <title>Phaeobacter portensis sp. nov., a tropodithietic acid producing bacterium isolated from a German harbor.</title>
        <authorList>
            <person name="Freese H.M."/>
            <person name="Bunk B."/>
            <person name="Breider S."/>
            <person name="Brinkhoff T."/>
        </authorList>
    </citation>
    <scope>NUCLEOTIDE SEQUENCE [LARGE SCALE GENOMIC DNA]</scope>
    <source>
        <strain evidence="3">P97</strain>
    </source>
</reference>
<dbReference type="PANTHER" id="PTHR35813">
    <property type="entry name" value="INNER MEMBRANE PROTEIN YBAN"/>
    <property type="match status" value="1"/>
</dbReference>
<keyword evidence="1" id="KW-1133">Transmembrane helix</keyword>
<keyword evidence="1" id="KW-0812">Transmembrane</keyword>
<dbReference type="PANTHER" id="PTHR35813:SF1">
    <property type="entry name" value="INNER MEMBRANE PROTEIN YBAN"/>
    <property type="match status" value="1"/>
</dbReference>